<proteinExistence type="predicted"/>
<sequence length="226" mass="25531">MMASHTFQVKHMNRNHYDSDKSDEEQAQNYSWASEISLNLALSNVSSRNLGRFLDHSLGEFGVDQLLEADVASLGPGNFGPVAQTTRSLTRSFFRLQKYFCTFYILSVNIPSHFQPLLELDDQLPNHGGFVYSLIPKLLMPYLIEDLHRRSPAATATFSIADRVAGHPETPIRTTSRDRSFVWNIASTLDIEERSTAHTEVCKNAGVDSTRDRVGHDCVRGWKKNE</sequence>
<protein>
    <submittedName>
        <fullName evidence="1">Uncharacterized protein</fullName>
    </submittedName>
</protein>
<gene>
    <name evidence="1" type="ORF">CC84DRAFT_1206144</name>
</gene>
<name>A0A177CCG7_9PLEO</name>
<dbReference type="AlphaFoldDB" id="A0A177CCG7"/>
<accession>A0A177CCG7</accession>
<dbReference type="RefSeq" id="XP_018034833.1">
    <property type="nucleotide sequence ID" value="XM_018182019.1"/>
</dbReference>
<evidence type="ECO:0000313" key="2">
    <source>
        <dbReference type="Proteomes" id="UP000077069"/>
    </source>
</evidence>
<keyword evidence="2" id="KW-1185">Reference proteome</keyword>
<dbReference type="Proteomes" id="UP000077069">
    <property type="component" value="Unassembled WGS sequence"/>
</dbReference>
<dbReference type="GeneID" id="28765505"/>
<dbReference type="InParanoid" id="A0A177CCG7"/>
<reference evidence="1 2" key="1">
    <citation type="submission" date="2016-05" db="EMBL/GenBank/DDBJ databases">
        <title>Comparative analysis of secretome profiles of manganese(II)-oxidizing ascomycete fungi.</title>
        <authorList>
            <consortium name="DOE Joint Genome Institute"/>
            <person name="Zeiner C.A."/>
            <person name="Purvine S.O."/>
            <person name="Zink E.M."/>
            <person name="Wu S."/>
            <person name="Pasa-Tolic L."/>
            <person name="Chaput D.L."/>
            <person name="Haridas S."/>
            <person name="Grigoriev I.V."/>
            <person name="Santelli C.M."/>
            <person name="Hansel C.M."/>
        </authorList>
    </citation>
    <scope>NUCLEOTIDE SEQUENCE [LARGE SCALE GENOMIC DNA]</scope>
    <source>
        <strain evidence="1 2">AP3s5-JAC2a</strain>
    </source>
</reference>
<organism evidence="1 2">
    <name type="scientific">Paraphaeosphaeria sporulosa</name>
    <dbReference type="NCBI Taxonomy" id="1460663"/>
    <lineage>
        <taxon>Eukaryota</taxon>
        <taxon>Fungi</taxon>
        <taxon>Dikarya</taxon>
        <taxon>Ascomycota</taxon>
        <taxon>Pezizomycotina</taxon>
        <taxon>Dothideomycetes</taxon>
        <taxon>Pleosporomycetidae</taxon>
        <taxon>Pleosporales</taxon>
        <taxon>Massarineae</taxon>
        <taxon>Didymosphaeriaceae</taxon>
        <taxon>Paraphaeosphaeria</taxon>
    </lineage>
</organism>
<evidence type="ECO:0000313" key="1">
    <source>
        <dbReference type="EMBL" id="OAG04468.1"/>
    </source>
</evidence>
<dbReference type="EMBL" id="KV441553">
    <property type="protein sequence ID" value="OAG04468.1"/>
    <property type="molecule type" value="Genomic_DNA"/>
</dbReference>